<dbReference type="AlphaFoldDB" id="A0A3Q0JFB6"/>
<dbReference type="InterPro" id="IPR036291">
    <property type="entry name" value="NAD(P)-bd_dom_sf"/>
</dbReference>
<keyword evidence="3" id="KW-1185">Reference proteome</keyword>
<evidence type="ECO:0000313" key="5">
    <source>
        <dbReference type="RefSeq" id="XP_026685713.1"/>
    </source>
</evidence>
<keyword evidence="1" id="KW-0444">Lipid biosynthesis</keyword>
<feature type="domain" description="Thioester reductase (TE)" evidence="2">
    <location>
        <begin position="76"/>
        <end position="241"/>
    </location>
</feature>
<reference evidence="4 5" key="1">
    <citation type="submission" date="2025-04" db="UniProtKB">
        <authorList>
            <consortium name="RefSeq"/>
        </authorList>
    </citation>
    <scope>IDENTIFICATION</scope>
</reference>
<dbReference type="PANTHER" id="PTHR11011">
    <property type="entry name" value="MALE STERILITY PROTEIN 2-RELATED"/>
    <property type="match status" value="1"/>
</dbReference>
<evidence type="ECO:0000313" key="6">
    <source>
        <dbReference type="RefSeq" id="XP_026685714.1"/>
    </source>
</evidence>
<dbReference type="PaxDb" id="121845-A0A3Q0JFB6"/>
<dbReference type="RefSeq" id="XP_026685712.1">
    <property type="nucleotide sequence ID" value="XM_026829911.1"/>
</dbReference>
<dbReference type="KEGG" id="dci:103518001"/>
<sequence>MALDLHKIAVKLEQDVLSQGAPGAPKLEMSEIVTAQYPIDPFELLGENSFGKPRVVPPDEVGSPIQEFYRGASVFVTGGTGFMGKTLTEKLLRACPHLERVYLLVRPKKGKTVSERLDELFEDRLFSRLKAEVPHFRSKISVVTGDVSLPGLGLSAADRAVLRRNVTVVFHGAATVRFDENIKVAIAINIFGVQAMLELAKEMKHLKSFVHVSTAYTHCPRQEIDEVFYPPPYDYKDFMELVMSRSDDNLEEFSRT</sequence>
<dbReference type="InterPro" id="IPR013120">
    <property type="entry name" value="FAR_NAD-bd"/>
</dbReference>
<evidence type="ECO:0000256" key="1">
    <source>
        <dbReference type="RuleBase" id="RU363097"/>
    </source>
</evidence>
<comment type="function">
    <text evidence="1">Catalyzes the reduction of fatty acyl-CoA to fatty alcohols.</text>
</comment>
<dbReference type="STRING" id="121845.A0A3Q0JFB6"/>
<organism evidence="3 5">
    <name type="scientific">Diaphorina citri</name>
    <name type="common">Asian citrus psyllid</name>
    <dbReference type="NCBI Taxonomy" id="121845"/>
    <lineage>
        <taxon>Eukaryota</taxon>
        <taxon>Metazoa</taxon>
        <taxon>Ecdysozoa</taxon>
        <taxon>Arthropoda</taxon>
        <taxon>Hexapoda</taxon>
        <taxon>Insecta</taxon>
        <taxon>Pterygota</taxon>
        <taxon>Neoptera</taxon>
        <taxon>Paraneoptera</taxon>
        <taxon>Hemiptera</taxon>
        <taxon>Sternorrhyncha</taxon>
        <taxon>Psylloidea</taxon>
        <taxon>Psyllidae</taxon>
        <taxon>Diaphorininae</taxon>
        <taxon>Diaphorina</taxon>
    </lineage>
</organism>
<dbReference type="GO" id="GO:0102965">
    <property type="term" value="F:alcohol-forming long-chain fatty acyl-CoA reductase activity"/>
    <property type="evidence" value="ECO:0007669"/>
    <property type="project" value="UniProtKB-EC"/>
</dbReference>
<keyword evidence="1" id="KW-0443">Lipid metabolism</keyword>
<dbReference type="Proteomes" id="UP000079169">
    <property type="component" value="Unplaced"/>
</dbReference>
<keyword evidence="1" id="KW-0560">Oxidoreductase</keyword>
<dbReference type="EC" id="1.2.1.84" evidence="1"/>
<keyword evidence="1" id="KW-0521">NADP</keyword>
<dbReference type="RefSeq" id="XP_026685714.1">
    <property type="nucleotide sequence ID" value="XM_026829913.1"/>
</dbReference>
<evidence type="ECO:0000313" key="4">
    <source>
        <dbReference type="RefSeq" id="XP_026685712.1"/>
    </source>
</evidence>
<dbReference type="OMA" id="KHERPKF"/>
<evidence type="ECO:0000313" key="3">
    <source>
        <dbReference type="Proteomes" id="UP000079169"/>
    </source>
</evidence>
<gene>
    <name evidence="4 5 6" type="primary">LOC103518001</name>
</gene>
<proteinExistence type="inferred from homology"/>
<comment type="similarity">
    <text evidence="1">Belongs to the fatty acyl-CoA reductase family.</text>
</comment>
<dbReference type="GO" id="GO:0035336">
    <property type="term" value="P:long-chain fatty-acyl-CoA metabolic process"/>
    <property type="evidence" value="ECO:0007669"/>
    <property type="project" value="TreeGrafter"/>
</dbReference>
<protein>
    <recommendedName>
        <fullName evidence="1">Fatty acyl-CoA reductase</fullName>
        <ecNumber evidence="1">1.2.1.84</ecNumber>
    </recommendedName>
</protein>
<dbReference type="GO" id="GO:0080019">
    <property type="term" value="F:alcohol-forming very long-chain fatty acyl-CoA reductase activity"/>
    <property type="evidence" value="ECO:0007669"/>
    <property type="project" value="InterPro"/>
</dbReference>
<comment type="catalytic activity">
    <reaction evidence="1">
        <text>a long-chain fatty acyl-CoA + 2 NADPH + 2 H(+) = a long-chain primary fatty alcohol + 2 NADP(+) + CoA</text>
        <dbReference type="Rhea" id="RHEA:52716"/>
        <dbReference type="ChEBI" id="CHEBI:15378"/>
        <dbReference type="ChEBI" id="CHEBI:57287"/>
        <dbReference type="ChEBI" id="CHEBI:57783"/>
        <dbReference type="ChEBI" id="CHEBI:58349"/>
        <dbReference type="ChEBI" id="CHEBI:77396"/>
        <dbReference type="ChEBI" id="CHEBI:83139"/>
        <dbReference type="EC" id="1.2.1.84"/>
    </reaction>
</comment>
<accession>A0A3Q0JFB6</accession>
<dbReference type="Pfam" id="PF07993">
    <property type="entry name" value="NAD_binding_4"/>
    <property type="match status" value="1"/>
</dbReference>
<dbReference type="PANTHER" id="PTHR11011:SF60">
    <property type="entry name" value="FATTY ACYL-COA REDUCTASE-RELATED"/>
    <property type="match status" value="1"/>
</dbReference>
<evidence type="ECO:0000259" key="2">
    <source>
        <dbReference type="Pfam" id="PF07993"/>
    </source>
</evidence>
<dbReference type="GeneID" id="103518001"/>
<name>A0A3Q0JFB6_DIACI</name>
<dbReference type="Gene3D" id="3.40.50.720">
    <property type="entry name" value="NAD(P)-binding Rossmann-like Domain"/>
    <property type="match status" value="1"/>
</dbReference>
<dbReference type="RefSeq" id="XP_026685713.1">
    <property type="nucleotide sequence ID" value="XM_026829912.1"/>
</dbReference>
<dbReference type="InterPro" id="IPR026055">
    <property type="entry name" value="FAR"/>
</dbReference>
<dbReference type="GO" id="GO:0005777">
    <property type="term" value="C:peroxisome"/>
    <property type="evidence" value="ECO:0007669"/>
    <property type="project" value="TreeGrafter"/>
</dbReference>
<dbReference type="SUPFAM" id="SSF51735">
    <property type="entry name" value="NAD(P)-binding Rossmann-fold domains"/>
    <property type="match status" value="1"/>
</dbReference>